<evidence type="ECO:0000313" key="2">
    <source>
        <dbReference type="Proteomes" id="UP000823775"/>
    </source>
</evidence>
<comment type="caution">
    <text evidence="1">The sequence shown here is derived from an EMBL/GenBank/DDBJ whole genome shotgun (WGS) entry which is preliminary data.</text>
</comment>
<dbReference type="Proteomes" id="UP000823775">
    <property type="component" value="Unassembled WGS sequence"/>
</dbReference>
<name>A0ABS8VIS1_DATST</name>
<dbReference type="EMBL" id="JACEIK010005096">
    <property type="protein sequence ID" value="MCE0480701.1"/>
    <property type="molecule type" value="Genomic_DNA"/>
</dbReference>
<evidence type="ECO:0000313" key="1">
    <source>
        <dbReference type="EMBL" id="MCE0480701.1"/>
    </source>
</evidence>
<gene>
    <name evidence="1" type="ORF">HAX54_037752</name>
</gene>
<protein>
    <submittedName>
        <fullName evidence="1">Uncharacterized protein</fullName>
    </submittedName>
</protein>
<accession>A0ABS8VIS1</accession>
<reference evidence="1 2" key="1">
    <citation type="journal article" date="2021" name="BMC Genomics">
        <title>Datura genome reveals duplications of psychoactive alkaloid biosynthetic genes and high mutation rate following tissue culture.</title>
        <authorList>
            <person name="Rajewski A."/>
            <person name="Carter-House D."/>
            <person name="Stajich J."/>
            <person name="Litt A."/>
        </authorList>
    </citation>
    <scope>NUCLEOTIDE SEQUENCE [LARGE SCALE GENOMIC DNA]</scope>
    <source>
        <strain evidence="1">AR-01</strain>
    </source>
</reference>
<sequence>MWRFTSRVRRNIDGMPVQSVVGFRPLLGSRVASAVHGSILATHRLVFGKLLVRSIFCCASTSQRRFVDSSYDSP</sequence>
<proteinExistence type="predicted"/>
<organism evidence="1 2">
    <name type="scientific">Datura stramonium</name>
    <name type="common">Jimsonweed</name>
    <name type="synonym">Common thornapple</name>
    <dbReference type="NCBI Taxonomy" id="4076"/>
    <lineage>
        <taxon>Eukaryota</taxon>
        <taxon>Viridiplantae</taxon>
        <taxon>Streptophyta</taxon>
        <taxon>Embryophyta</taxon>
        <taxon>Tracheophyta</taxon>
        <taxon>Spermatophyta</taxon>
        <taxon>Magnoliopsida</taxon>
        <taxon>eudicotyledons</taxon>
        <taxon>Gunneridae</taxon>
        <taxon>Pentapetalae</taxon>
        <taxon>asterids</taxon>
        <taxon>lamiids</taxon>
        <taxon>Solanales</taxon>
        <taxon>Solanaceae</taxon>
        <taxon>Solanoideae</taxon>
        <taxon>Datureae</taxon>
        <taxon>Datura</taxon>
    </lineage>
</organism>
<keyword evidence="2" id="KW-1185">Reference proteome</keyword>
<feature type="non-terminal residue" evidence="1">
    <location>
        <position position="74"/>
    </location>
</feature>